<evidence type="ECO:0000313" key="2">
    <source>
        <dbReference type="EMBL" id="MBV3392608.1"/>
    </source>
</evidence>
<reference evidence="1 4" key="1">
    <citation type="submission" date="2021-06" db="EMBL/GenBank/DDBJ databases">
        <title>Collection of gut derived symbiotic bacterial strains cultured from healthy donors.</title>
        <authorList>
            <person name="Lin H."/>
            <person name="Littmann E."/>
            <person name="Pamer E.G."/>
        </authorList>
    </citation>
    <scope>NUCLEOTIDE SEQUENCE</scope>
    <source>
        <strain evidence="2 4">MSK.21.70</strain>
        <strain evidence="1">MSK.21.82</strain>
    </source>
</reference>
<dbReference type="Proteomes" id="UP001196408">
    <property type="component" value="Unassembled WGS sequence"/>
</dbReference>
<dbReference type="EMBL" id="JAHOEF010000058">
    <property type="protein sequence ID" value="MBV3383238.1"/>
    <property type="molecule type" value="Genomic_DNA"/>
</dbReference>
<keyword evidence="4" id="KW-1185">Reference proteome</keyword>
<dbReference type="Proteomes" id="UP001197492">
    <property type="component" value="Unassembled WGS sequence"/>
</dbReference>
<evidence type="ECO:0000313" key="3">
    <source>
        <dbReference type="Proteomes" id="UP001196408"/>
    </source>
</evidence>
<name>A0AAW4MSJ2_9FIRM</name>
<comment type="caution">
    <text evidence="1">The sequence shown here is derived from an EMBL/GenBank/DDBJ whole genome shotgun (WGS) entry which is preliminary data.</text>
</comment>
<evidence type="ECO:0000313" key="4">
    <source>
        <dbReference type="Proteomes" id="UP001197492"/>
    </source>
</evidence>
<proteinExistence type="predicted"/>
<sequence>MNYDDIINMKHPTSINHPRMSMNNRAAQFAPFAALKTHVDKISEAGRLTTQKRILDEDQRQVLNRVLNNLLINKKEHLSIMIDYFVEDEYKEGGSYVTVRGQFKDIDEINKRVILLDKTTILIDDIYHISILKD</sequence>
<organism evidence="1 3">
    <name type="scientific">Catenibacterium mitsuokai</name>
    <dbReference type="NCBI Taxonomy" id="100886"/>
    <lineage>
        <taxon>Bacteria</taxon>
        <taxon>Bacillati</taxon>
        <taxon>Bacillota</taxon>
        <taxon>Erysipelotrichia</taxon>
        <taxon>Erysipelotrichales</taxon>
        <taxon>Coprobacillaceae</taxon>
        <taxon>Catenibacterium</taxon>
    </lineage>
</organism>
<evidence type="ECO:0000313" key="1">
    <source>
        <dbReference type="EMBL" id="MBV3383238.1"/>
    </source>
</evidence>
<dbReference type="RefSeq" id="WP_217747976.1">
    <property type="nucleotide sequence ID" value="NZ_JAHOEB010000022.1"/>
</dbReference>
<dbReference type="EMBL" id="JAHOEL010000022">
    <property type="protein sequence ID" value="MBV3392608.1"/>
    <property type="molecule type" value="Genomic_DNA"/>
</dbReference>
<protein>
    <submittedName>
        <fullName evidence="1">YolD-like family protein</fullName>
    </submittedName>
</protein>
<dbReference type="AlphaFoldDB" id="A0AAW4MSJ2"/>
<dbReference type="GeneID" id="301324501"/>
<gene>
    <name evidence="1" type="ORF">KSV97_08405</name>
    <name evidence="2" type="ORF">KSW06_04915</name>
</gene>
<accession>A0AAW4MSJ2</accession>